<dbReference type="EMBL" id="JBGMDY010000001">
    <property type="protein sequence ID" value="KAL2348891.1"/>
    <property type="molecule type" value="Genomic_DNA"/>
</dbReference>
<dbReference type="Pfam" id="PF16596">
    <property type="entry name" value="MFMR_assoc"/>
    <property type="match status" value="1"/>
</dbReference>
<organism evidence="2 3">
    <name type="scientific">Flemingia macrophylla</name>
    <dbReference type="NCBI Taxonomy" id="520843"/>
    <lineage>
        <taxon>Eukaryota</taxon>
        <taxon>Viridiplantae</taxon>
        <taxon>Streptophyta</taxon>
        <taxon>Embryophyta</taxon>
        <taxon>Tracheophyta</taxon>
        <taxon>Spermatophyta</taxon>
        <taxon>Magnoliopsida</taxon>
        <taxon>eudicotyledons</taxon>
        <taxon>Gunneridae</taxon>
        <taxon>Pentapetalae</taxon>
        <taxon>rosids</taxon>
        <taxon>fabids</taxon>
        <taxon>Fabales</taxon>
        <taxon>Fabaceae</taxon>
        <taxon>Papilionoideae</taxon>
        <taxon>50 kb inversion clade</taxon>
        <taxon>NPAAA clade</taxon>
        <taxon>indigoferoid/millettioid clade</taxon>
        <taxon>Phaseoleae</taxon>
        <taxon>Flemingia</taxon>
    </lineage>
</organism>
<dbReference type="Proteomes" id="UP001603857">
    <property type="component" value="Unassembled WGS sequence"/>
</dbReference>
<feature type="compositionally biased region" description="Polar residues" evidence="1">
    <location>
        <begin position="140"/>
        <end position="152"/>
    </location>
</feature>
<evidence type="ECO:0000313" key="3">
    <source>
        <dbReference type="Proteomes" id="UP001603857"/>
    </source>
</evidence>
<reference evidence="2 3" key="1">
    <citation type="submission" date="2024-08" db="EMBL/GenBank/DDBJ databases">
        <title>Insights into the chromosomal genome structure of Flemingia macrophylla.</title>
        <authorList>
            <person name="Ding Y."/>
            <person name="Zhao Y."/>
            <person name="Bi W."/>
            <person name="Wu M."/>
            <person name="Zhao G."/>
            <person name="Gong Y."/>
            <person name="Li W."/>
            <person name="Zhang P."/>
        </authorList>
    </citation>
    <scope>NUCLEOTIDE SEQUENCE [LARGE SCALE GENOMIC DNA]</scope>
    <source>
        <strain evidence="2">DYQJB</strain>
        <tissue evidence="2">Leaf</tissue>
    </source>
</reference>
<evidence type="ECO:0000313" key="2">
    <source>
        <dbReference type="EMBL" id="KAL2348891.1"/>
    </source>
</evidence>
<feature type="region of interest" description="Disordered" evidence="1">
    <location>
        <begin position="137"/>
        <end position="177"/>
    </location>
</feature>
<evidence type="ECO:0000256" key="1">
    <source>
        <dbReference type="SAM" id="MobiDB-lite"/>
    </source>
</evidence>
<feature type="compositionally biased region" description="Basic and acidic residues" evidence="1">
    <location>
        <begin position="161"/>
        <end position="177"/>
    </location>
</feature>
<gene>
    <name evidence="2" type="ORF">Fmac_002891</name>
</gene>
<name>A0ABD1NLD3_9FABA</name>
<protein>
    <recommendedName>
        <fullName evidence="4">BZIP transcription factor</fullName>
    </recommendedName>
</protein>
<evidence type="ECO:0008006" key="4">
    <source>
        <dbReference type="Google" id="ProtNLM"/>
    </source>
</evidence>
<proteinExistence type="predicted"/>
<accession>A0ABD1NLD3</accession>
<keyword evidence="3" id="KW-1185">Reference proteome</keyword>
<sequence>MCPLAIYRLTQQPMHMMHAHTSFIISAYNPPYRGPNTPHTVVNQTMSIIPMSAGGAHGAVPGPTTNLNIGMDYWGTPASSNIPALSTKVPSTAVAGGMVTTVGSWDSAQSQLWLQDGLIYSAKRDKLTQRAEALKEENASLRSEISMLSSLQERLGEQPTNDDHRSGRTDQHADSDT</sequence>
<comment type="caution">
    <text evidence="2">The sequence shown here is derived from an EMBL/GenBank/DDBJ whole genome shotgun (WGS) entry which is preliminary data.</text>
</comment>
<dbReference type="AlphaFoldDB" id="A0ABD1NLD3"/>